<gene>
    <name evidence="1" type="ORF">PLOB_00029080</name>
</gene>
<comment type="caution">
    <text evidence="1">The sequence shown here is derived from an EMBL/GenBank/DDBJ whole genome shotgun (WGS) entry which is preliminary data.</text>
</comment>
<sequence>MTRLTPTMARFCQQASCIFDGPLHDKEDGVKVSYLRLWVGDKGLDLFEGFAFAKPEDDLKLKSTKVPEKYLDLAKELTFEKAVEIGRNHEMNLNSLKKLSKGEANCEYHRKEETCKTNASTN</sequence>
<accession>A0ABN8RYX8</accession>
<name>A0ABN8RYX8_9CNID</name>
<proteinExistence type="predicted"/>
<protein>
    <submittedName>
        <fullName evidence="1">Uncharacterized protein</fullName>
    </submittedName>
</protein>
<reference evidence="1 2" key="1">
    <citation type="submission" date="2022-05" db="EMBL/GenBank/DDBJ databases">
        <authorList>
            <consortium name="Genoscope - CEA"/>
            <person name="William W."/>
        </authorList>
    </citation>
    <scope>NUCLEOTIDE SEQUENCE [LARGE SCALE GENOMIC DNA]</scope>
</reference>
<organism evidence="1 2">
    <name type="scientific">Porites lobata</name>
    <dbReference type="NCBI Taxonomy" id="104759"/>
    <lineage>
        <taxon>Eukaryota</taxon>
        <taxon>Metazoa</taxon>
        <taxon>Cnidaria</taxon>
        <taxon>Anthozoa</taxon>
        <taxon>Hexacorallia</taxon>
        <taxon>Scleractinia</taxon>
        <taxon>Fungiina</taxon>
        <taxon>Poritidae</taxon>
        <taxon>Porites</taxon>
    </lineage>
</organism>
<evidence type="ECO:0000313" key="2">
    <source>
        <dbReference type="Proteomes" id="UP001159405"/>
    </source>
</evidence>
<dbReference type="Proteomes" id="UP001159405">
    <property type="component" value="Unassembled WGS sequence"/>
</dbReference>
<keyword evidence="2" id="KW-1185">Reference proteome</keyword>
<evidence type="ECO:0000313" key="1">
    <source>
        <dbReference type="EMBL" id="CAH3183730.1"/>
    </source>
</evidence>
<dbReference type="EMBL" id="CALNXK010000362">
    <property type="protein sequence ID" value="CAH3183730.1"/>
    <property type="molecule type" value="Genomic_DNA"/>
</dbReference>